<evidence type="ECO:0000313" key="7">
    <source>
        <dbReference type="EMBL" id="MCM2579283.1"/>
    </source>
</evidence>
<feature type="signal peptide" evidence="5">
    <location>
        <begin position="1"/>
        <end position="29"/>
    </location>
</feature>
<dbReference type="Gene3D" id="2.60.40.1180">
    <property type="entry name" value="Golgi alpha-mannosidase II"/>
    <property type="match status" value="1"/>
</dbReference>
<dbReference type="InterPro" id="IPR041233">
    <property type="entry name" value="Melibiase_C"/>
</dbReference>
<evidence type="ECO:0000256" key="2">
    <source>
        <dbReference type="ARBA" id="ARBA00022729"/>
    </source>
</evidence>
<keyword evidence="2 5" id="KW-0732">Signal</keyword>
<reference evidence="7" key="1">
    <citation type="journal article" date="2023" name="Int. J. Syst. Evol. Microbiol.">
        <title>Streptomyces meridianus sp. nov. isolated from brackish water of the Tagus estuary in Alcochete, Portugal.</title>
        <authorList>
            <person name="Santos J.D.N."/>
            <person name="Klimek D."/>
            <person name="Calusinska M."/>
            <person name="Lobo Da Cunha A."/>
            <person name="Catita J."/>
            <person name="Goncalves H."/>
            <person name="Gonzalez I."/>
            <person name="Reyes F."/>
            <person name="Lage O.M."/>
        </authorList>
    </citation>
    <scope>NUCLEOTIDE SEQUENCE</scope>
    <source>
        <strain evidence="7">MTZ3.1</strain>
    </source>
</reference>
<dbReference type="PROSITE" id="PS51318">
    <property type="entry name" value="TAT"/>
    <property type="match status" value="1"/>
</dbReference>
<dbReference type="EMBL" id="JAMQGM010000039">
    <property type="protein sequence ID" value="MCM2579283.1"/>
    <property type="molecule type" value="Genomic_DNA"/>
</dbReference>
<feature type="domain" description="CBM6" evidence="6">
    <location>
        <begin position="492"/>
        <end position="618"/>
    </location>
</feature>
<dbReference type="InterPro" id="IPR013780">
    <property type="entry name" value="Glyco_hydro_b"/>
</dbReference>
<dbReference type="SUPFAM" id="SSF51011">
    <property type="entry name" value="Glycosyl hydrolase domain"/>
    <property type="match status" value="1"/>
</dbReference>
<protein>
    <recommendedName>
        <fullName evidence="6">CBM6 domain-containing protein</fullName>
    </recommendedName>
</protein>
<dbReference type="RefSeq" id="WP_251416918.1">
    <property type="nucleotide sequence ID" value="NZ_JAMQGM010000039.1"/>
</dbReference>
<feature type="chain" id="PRO_5045130687" description="CBM6 domain-containing protein" evidence="5">
    <location>
        <begin position="30"/>
        <end position="618"/>
    </location>
</feature>
<sequence>MTISRRSVIAGAGAVATGTLLASAPAAGAVPVAGAASPSTGASLPIASRNSVWTRSGAGPLYWSIYGWAFPHNAPIPEAEWKANIDWLARDFASHGYRMACTDGWIEGSSRTTEHGYVVTYNDGWEHDWAYWADYLAAKDMQLGVYYNPLWVHKAAVADTSKTVVGRPDVRIADIVTEGDFFAKGIGGDTLYWVDVTKEGAREYVQGYVEYFKRMGVPYLRVDFLSWYEDGQDANLGTVGIGHGRENYETALRWMDEATGDDMELSLVMPHLFDHAEAEVRRGDLIRINADTDKGGWERLSGGRQSWQDMWPNWHNPFLGFTGYADRSGRGQLILDGDFLRAHTFANDDERRTMATLMTVAGSPLTIADLHSDIADHGWVYTNPEVLELNRQGLVGKPYFHSANPFSSDPSSRDSERWAGQLPDGSWAVALFNRSDAPARRSLDLSALGIKGPARVRDLWRHKELGRLGTVAAELPPHGTLLVKVFPDGRAARYQAAFAAWGGGAGFGNTLDGHDAMGYAEIGKDGASVTFAIHAPRAGTYGIGYRYRADGASQLTVGAEKPDRTPVAPAQRLSFPATGGGWRTATGTLVLSAGENLVTVMRAPGDSGSIALNHVERR</sequence>
<keyword evidence="8" id="KW-1185">Reference proteome</keyword>
<organism evidence="7 8">
    <name type="scientific">Streptomyces meridianus</name>
    <dbReference type="NCBI Taxonomy" id="2938945"/>
    <lineage>
        <taxon>Bacteria</taxon>
        <taxon>Bacillati</taxon>
        <taxon>Actinomycetota</taxon>
        <taxon>Actinomycetes</taxon>
        <taxon>Kitasatosporales</taxon>
        <taxon>Streptomycetaceae</taxon>
        <taxon>Streptomyces</taxon>
    </lineage>
</organism>
<accession>A0ABT0X9S7</accession>
<keyword evidence="4" id="KW-0326">Glycosidase</keyword>
<comment type="similarity">
    <text evidence="1">Belongs to the glycosyl hydrolase 27 family.</text>
</comment>
<evidence type="ECO:0000256" key="3">
    <source>
        <dbReference type="ARBA" id="ARBA00022801"/>
    </source>
</evidence>
<dbReference type="PANTHER" id="PTHR11452:SF75">
    <property type="entry name" value="ALPHA-GALACTOSIDASE MEL1"/>
    <property type="match status" value="1"/>
</dbReference>
<evidence type="ECO:0000256" key="4">
    <source>
        <dbReference type="ARBA" id="ARBA00023295"/>
    </source>
</evidence>
<evidence type="ECO:0000256" key="1">
    <source>
        <dbReference type="ARBA" id="ARBA00009743"/>
    </source>
</evidence>
<dbReference type="SUPFAM" id="SSF51445">
    <property type="entry name" value="(Trans)glycosidases"/>
    <property type="match status" value="1"/>
</dbReference>
<dbReference type="Gene3D" id="3.20.20.70">
    <property type="entry name" value="Aldolase class I"/>
    <property type="match status" value="1"/>
</dbReference>
<proteinExistence type="inferred from homology"/>
<keyword evidence="3" id="KW-0378">Hydrolase</keyword>
<evidence type="ECO:0000256" key="5">
    <source>
        <dbReference type="SAM" id="SignalP"/>
    </source>
</evidence>
<dbReference type="Pfam" id="PF17801">
    <property type="entry name" value="Melibiase_C"/>
    <property type="match status" value="1"/>
</dbReference>
<dbReference type="Gene3D" id="2.60.120.260">
    <property type="entry name" value="Galactose-binding domain-like"/>
    <property type="match status" value="1"/>
</dbReference>
<gene>
    <name evidence="7" type="ORF">M1E25_18340</name>
</gene>
<dbReference type="InterPro" id="IPR013785">
    <property type="entry name" value="Aldolase_TIM"/>
</dbReference>
<dbReference type="SUPFAM" id="SSF49785">
    <property type="entry name" value="Galactose-binding domain-like"/>
    <property type="match status" value="1"/>
</dbReference>
<dbReference type="PANTHER" id="PTHR11452">
    <property type="entry name" value="ALPHA-GALACTOSIDASE/ALPHA-N-ACETYLGALACTOSAMINIDASE"/>
    <property type="match status" value="1"/>
</dbReference>
<dbReference type="InterPro" id="IPR006311">
    <property type="entry name" value="TAT_signal"/>
</dbReference>
<evidence type="ECO:0000259" key="6">
    <source>
        <dbReference type="PROSITE" id="PS51175"/>
    </source>
</evidence>
<evidence type="ECO:0000313" key="8">
    <source>
        <dbReference type="Proteomes" id="UP001167160"/>
    </source>
</evidence>
<comment type="caution">
    <text evidence="7">The sequence shown here is derived from an EMBL/GenBank/DDBJ whole genome shotgun (WGS) entry which is preliminary data.</text>
</comment>
<name>A0ABT0X9S7_9ACTN</name>
<dbReference type="InterPro" id="IPR017853">
    <property type="entry name" value="GH"/>
</dbReference>
<dbReference type="InterPro" id="IPR008979">
    <property type="entry name" value="Galactose-bd-like_sf"/>
</dbReference>
<dbReference type="InterPro" id="IPR005084">
    <property type="entry name" value="CBM6"/>
</dbReference>
<dbReference type="Proteomes" id="UP001167160">
    <property type="component" value="Unassembled WGS sequence"/>
</dbReference>
<dbReference type="InterPro" id="IPR002241">
    <property type="entry name" value="Glyco_hydro_27"/>
</dbReference>
<dbReference type="PROSITE" id="PS51175">
    <property type="entry name" value="CBM6"/>
    <property type="match status" value="1"/>
</dbReference>